<dbReference type="RefSeq" id="XP_003869652.1">
    <property type="nucleotide sequence ID" value="XM_003869603.1"/>
</dbReference>
<organism evidence="1 2">
    <name type="scientific">Candida orthopsilosis (strain 90-125)</name>
    <name type="common">Yeast</name>
    <dbReference type="NCBI Taxonomy" id="1136231"/>
    <lineage>
        <taxon>Eukaryota</taxon>
        <taxon>Fungi</taxon>
        <taxon>Dikarya</taxon>
        <taxon>Ascomycota</taxon>
        <taxon>Saccharomycotina</taxon>
        <taxon>Pichiomycetes</taxon>
        <taxon>Debaryomycetaceae</taxon>
        <taxon>Candida/Lodderomyces clade</taxon>
        <taxon>Candida</taxon>
    </lineage>
</organism>
<dbReference type="KEGG" id="cot:CORT_0D06860"/>
<evidence type="ECO:0000313" key="1">
    <source>
        <dbReference type="EMBL" id="CCG23519.1"/>
    </source>
</evidence>
<dbReference type="OrthoDB" id="5358702at2759"/>
<dbReference type="Proteomes" id="UP000005018">
    <property type="component" value="Chromosome 4"/>
</dbReference>
<proteinExistence type="predicted"/>
<dbReference type="AlphaFoldDB" id="H8X5R1"/>
<name>H8X5R1_CANO9</name>
<dbReference type="EMBL" id="HE681722">
    <property type="protein sequence ID" value="CCG23519.1"/>
    <property type="molecule type" value="Genomic_DNA"/>
</dbReference>
<dbReference type="GeneID" id="14540660"/>
<protein>
    <submittedName>
        <fullName evidence="1">Ecm9 protein</fullName>
    </submittedName>
</protein>
<dbReference type="eggNOG" id="ENOG502RXS6">
    <property type="taxonomic scope" value="Eukaryota"/>
</dbReference>
<reference evidence="1 2" key="1">
    <citation type="journal article" date="2012" name="PLoS ONE">
        <title>Sequence and analysis of the genome of the pathogenic yeast Candida orthopsilosis.</title>
        <authorList>
            <person name="Riccombeni A."/>
            <person name="Vidanes G."/>
            <person name="Proux-Wera E."/>
            <person name="Wolfe K.H."/>
            <person name="Butler G."/>
        </authorList>
    </citation>
    <scope>NUCLEOTIDE SEQUENCE [LARGE SCALE GENOMIC DNA]</scope>
    <source>
        <strain evidence="1 2">Co 90-125</strain>
    </source>
</reference>
<evidence type="ECO:0000313" key="2">
    <source>
        <dbReference type="Proteomes" id="UP000005018"/>
    </source>
</evidence>
<dbReference type="HOGENOM" id="CLU_767254_0_0_1"/>
<gene>
    <name evidence="1" type="ORF">CORT_0D06860</name>
</gene>
<accession>H8X5R1</accession>
<sequence>MVDAGHRVTAISSFRGIHEKYQKQPSGTTFTTSTFVIDTYELGNSLQHPSSYSKPMQLIRDLCKILINSNKPIKIIGIIAQSGDQDILSHEEENTLEIGLTKKAYLRIFKESHNVFHNHYEGRLNLDRLSRSELDELYYMTLGFLITTNEHSTIIALHEALVQRLKSHEYDLEIISCFLTCRMKRINKSSSLWHWLKKLTLIRINKGEDVDNLLQRALVSCKLHFANYYANNYLQWVITVCRSKRIDLSDFQEPLINSCRAHLSDSSIWRTLKIYFRSDEKLVDYMAEEYNRLTGSHLSKNVVWTNYDDVITNLFEWLLRLQCNYTTPFRMLIESTESLPTLNKLEEMLNHSNTEGISEIKAKLQNYKEHIGTI</sequence>
<keyword evidence="2" id="KW-1185">Reference proteome</keyword>